<proteinExistence type="predicted"/>
<dbReference type="Pfam" id="PF01789">
    <property type="entry name" value="PsbP"/>
    <property type="match status" value="1"/>
</dbReference>
<dbReference type="PANTHER" id="PTHR31407:SF16">
    <property type="entry name" value="PSBP DOMAIN-CONTAINING PROTEIN 7, CHLOROPLASTIC"/>
    <property type="match status" value="1"/>
</dbReference>
<reference evidence="2" key="1">
    <citation type="submission" date="2021-01" db="EMBL/GenBank/DDBJ databases">
        <authorList>
            <person name="Corre E."/>
            <person name="Pelletier E."/>
            <person name="Niang G."/>
            <person name="Scheremetjew M."/>
            <person name="Finn R."/>
            <person name="Kale V."/>
            <person name="Holt S."/>
            <person name="Cochrane G."/>
            <person name="Meng A."/>
            <person name="Brown T."/>
            <person name="Cohen L."/>
        </authorList>
    </citation>
    <scope>NUCLEOTIDE SEQUENCE</scope>
    <source>
        <strain evidence="2">RCC1614</strain>
    </source>
</reference>
<dbReference type="InterPro" id="IPR002683">
    <property type="entry name" value="PsbP_C"/>
</dbReference>
<gene>
    <name evidence="2" type="ORF">MPUS1402_LOCUS10750</name>
</gene>
<dbReference type="GO" id="GO:0019898">
    <property type="term" value="C:extrinsic component of membrane"/>
    <property type="evidence" value="ECO:0007669"/>
    <property type="project" value="InterPro"/>
</dbReference>
<name>A0A7R9TX47_MICPS</name>
<sequence length="254" mass="27552">MALDSQAIAPPSPRRVFLGVLATTALALGGNFLGVTGKLLNEDLAASLRLDILYPVNGMKRCYNPEKGYEFTYPETYLGDATMATRAANQREARLALDPGPATRAAPPKIFGQTVQEPQSAFGPMGGTGEENVSVIVARSPPGGFRLDRFGDARNQAEWLLGNVLAPPNSGKTSELYDAFTRSSGSSGGTGTKYYTFEYTIKTDDWYRHNIAVFAELSGKLYTMVCQVPEADWKGREAAFRKTAESFRVFVPTG</sequence>
<evidence type="ECO:0000259" key="1">
    <source>
        <dbReference type="Pfam" id="PF01789"/>
    </source>
</evidence>
<dbReference type="InterPro" id="IPR016123">
    <property type="entry name" value="Mog1/PsbP_a/b/a-sand"/>
</dbReference>
<dbReference type="PANTHER" id="PTHR31407">
    <property type="match status" value="1"/>
</dbReference>
<dbReference type="NCBIfam" id="NF040946">
    <property type="entry name" value="PSII_PsbP"/>
    <property type="match status" value="1"/>
</dbReference>
<dbReference type="GO" id="GO:0009654">
    <property type="term" value="C:photosystem II oxygen evolving complex"/>
    <property type="evidence" value="ECO:0007669"/>
    <property type="project" value="InterPro"/>
</dbReference>
<dbReference type="GO" id="GO:0015979">
    <property type="term" value="P:photosynthesis"/>
    <property type="evidence" value="ECO:0007669"/>
    <property type="project" value="InterPro"/>
</dbReference>
<protein>
    <recommendedName>
        <fullName evidence="1">PsbP C-terminal domain-containing protein</fullName>
    </recommendedName>
</protein>
<evidence type="ECO:0000313" key="2">
    <source>
        <dbReference type="EMBL" id="CAD8247518.1"/>
    </source>
</evidence>
<dbReference type="GO" id="GO:0005509">
    <property type="term" value="F:calcium ion binding"/>
    <property type="evidence" value="ECO:0007669"/>
    <property type="project" value="InterPro"/>
</dbReference>
<dbReference type="SUPFAM" id="SSF55724">
    <property type="entry name" value="Mog1p/PsbP-like"/>
    <property type="match status" value="1"/>
</dbReference>
<dbReference type="AlphaFoldDB" id="A0A7R9TX47"/>
<organism evidence="2">
    <name type="scientific">Micromonas pusilla</name>
    <name type="common">Picoplanktonic green alga</name>
    <name type="synonym">Chromulina pusilla</name>
    <dbReference type="NCBI Taxonomy" id="38833"/>
    <lineage>
        <taxon>Eukaryota</taxon>
        <taxon>Viridiplantae</taxon>
        <taxon>Chlorophyta</taxon>
        <taxon>Mamiellophyceae</taxon>
        <taxon>Mamiellales</taxon>
        <taxon>Mamiellaceae</taxon>
        <taxon>Micromonas</taxon>
    </lineage>
</organism>
<feature type="domain" description="PsbP C-terminal" evidence="1">
    <location>
        <begin position="59"/>
        <end position="249"/>
    </location>
</feature>
<accession>A0A7R9TX47</accession>
<dbReference type="Gene3D" id="3.40.1000.10">
    <property type="entry name" value="Mog1/PsbP, alpha/beta/alpha sandwich"/>
    <property type="match status" value="1"/>
</dbReference>
<dbReference type="EMBL" id="HBDY01014160">
    <property type="protein sequence ID" value="CAD8247518.1"/>
    <property type="molecule type" value="Transcribed_RNA"/>
</dbReference>